<keyword evidence="5" id="KW-0133">Cell shape</keyword>
<sequence>MRCWKKLRAGGFKSLNKSAEFYGPGLTLGSGEITLLELANGYRSFALNGVYSEYRSILGMKGLQGEEVQYFSDTGTRVVFSPQIAWVVTDMISDQGARIPAFGEGGPLSFPFPCACKTGTSKDYRDNWTVGFTPRYTIGVWVGNFNGEPMYSVSGVTGAAPLFHEIMIFLERNKPALAFCEPAGIVHGRICPLSGLIPGPNCPYSMDEVFFDGTQPGSTCDFHRTYRIDARNELLAGENCPEEYAEMRLYEVMPPEFKSWAKKEGYTFPPTTLSLLGPDTVAKESCFKGSKYQPENLSIAFPVDESVFKIDPILRREYQAIKFTATVPEKFSQVVWKVDGETIATVGEPYAAWWNLTPGRHKIEAVGIAGRNKPAHSSVRIIVLN</sequence>
<keyword evidence="8" id="KW-0961">Cell wall biogenesis/degradation</keyword>
<gene>
    <name evidence="12" type="ORF">COY52_12040</name>
</gene>
<comment type="catalytic activity">
    <reaction evidence="10">
        <text>[GlcNAc-(1-&gt;4)-Mur2Ac(oyl-L-Ala-gamma-D-Glu-L-Lys-D-Ala-D-Ala)](n)-di-trans,octa-cis-undecaprenyl diphosphate + beta-D-GlcNAc-(1-&gt;4)-Mur2Ac(oyl-L-Ala-gamma-D-Glu-L-Lys-D-Ala-D-Ala)-di-trans,octa-cis-undecaprenyl diphosphate = [GlcNAc-(1-&gt;4)-Mur2Ac(oyl-L-Ala-gamma-D-Glu-L-Lys-D-Ala-D-Ala)](n+1)-di-trans,octa-cis-undecaprenyl diphosphate + di-trans,octa-cis-undecaprenyl diphosphate + H(+)</text>
        <dbReference type="Rhea" id="RHEA:23708"/>
        <dbReference type="Rhea" id="RHEA-COMP:9602"/>
        <dbReference type="Rhea" id="RHEA-COMP:9603"/>
        <dbReference type="ChEBI" id="CHEBI:15378"/>
        <dbReference type="ChEBI" id="CHEBI:58405"/>
        <dbReference type="ChEBI" id="CHEBI:60033"/>
        <dbReference type="ChEBI" id="CHEBI:78435"/>
        <dbReference type="EC" id="2.4.99.28"/>
    </reaction>
</comment>
<proteinExistence type="predicted"/>
<dbReference type="EC" id="2.4.99.28" evidence="9"/>
<comment type="caution">
    <text evidence="12">The sequence shown here is derived from an EMBL/GenBank/DDBJ whole genome shotgun (WGS) entry which is preliminary data.</text>
</comment>
<dbReference type="InterPro" id="IPR012338">
    <property type="entry name" value="Beta-lactam/transpept-like"/>
</dbReference>
<dbReference type="Proteomes" id="UP000229307">
    <property type="component" value="Unassembled WGS sequence"/>
</dbReference>
<keyword evidence="2" id="KW-1003">Cell membrane</keyword>
<dbReference type="GO" id="GO:0030288">
    <property type="term" value="C:outer membrane-bounded periplasmic space"/>
    <property type="evidence" value="ECO:0007669"/>
    <property type="project" value="TreeGrafter"/>
</dbReference>
<comment type="subcellular location">
    <subcellularLocation>
        <location evidence="1">Membrane</location>
    </subcellularLocation>
</comment>
<evidence type="ECO:0000256" key="5">
    <source>
        <dbReference type="ARBA" id="ARBA00022960"/>
    </source>
</evidence>
<keyword evidence="7" id="KW-0472">Membrane</keyword>
<evidence type="ECO:0000256" key="4">
    <source>
        <dbReference type="ARBA" id="ARBA00022679"/>
    </source>
</evidence>
<dbReference type="AlphaFoldDB" id="A0A2M7S4S5"/>
<name>A0A2M7S4S5_9BACT</name>
<feature type="domain" description="Penicillin-binding C-terminal" evidence="11">
    <location>
        <begin position="293"/>
        <end position="372"/>
    </location>
</feature>
<dbReference type="PANTHER" id="PTHR32282:SF11">
    <property type="entry name" value="PENICILLIN-BINDING PROTEIN 1B"/>
    <property type="match status" value="1"/>
</dbReference>
<protein>
    <recommendedName>
        <fullName evidence="9">peptidoglycan glycosyltransferase</fullName>
        <ecNumber evidence="9">2.4.99.28</ecNumber>
    </recommendedName>
</protein>
<dbReference type="EMBL" id="PFMR01000332">
    <property type="protein sequence ID" value="PIZ14575.1"/>
    <property type="molecule type" value="Genomic_DNA"/>
</dbReference>
<evidence type="ECO:0000256" key="10">
    <source>
        <dbReference type="ARBA" id="ARBA00049902"/>
    </source>
</evidence>
<organism evidence="12 13">
    <name type="scientific">Candidatus Desantisbacteria bacterium CG_4_10_14_0_8_um_filter_48_22</name>
    <dbReference type="NCBI Taxonomy" id="1974543"/>
    <lineage>
        <taxon>Bacteria</taxon>
        <taxon>Candidatus Desantisiibacteriota</taxon>
    </lineage>
</organism>
<dbReference type="GO" id="GO:0009252">
    <property type="term" value="P:peptidoglycan biosynthetic process"/>
    <property type="evidence" value="ECO:0007669"/>
    <property type="project" value="UniProtKB-KW"/>
</dbReference>
<evidence type="ECO:0000256" key="1">
    <source>
        <dbReference type="ARBA" id="ARBA00004370"/>
    </source>
</evidence>
<dbReference type="SUPFAM" id="SSF56601">
    <property type="entry name" value="beta-lactamase/transpeptidase-like"/>
    <property type="match status" value="1"/>
</dbReference>
<dbReference type="PANTHER" id="PTHR32282">
    <property type="entry name" value="BINDING PROTEIN TRANSPEPTIDASE, PUTATIVE-RELATED"/>
    <property type="match status" value="1"/>
</dbReference>
<evidence type="ECO:0000256" key="2">
    <source>
        <dbReference type="ARBA" id="ARBA00022475"/>
    </source>
</evidence>
<evidence type="ECO:0000256" key="9">
    <source>
        <dbReference type="ARBA" id="ARBA00044770"/>
    </source>
</evidence>
<evidence type="ECO:0000313" key="12">
    <source>
        <dbReference type="EMBL" id="PIZ14575.1"/>
    </source>
</evidence>
<dbReference type="InterPro" id="IPR050396">
    <property type="entry name" value="Glycosyltr_51/Transpeptidase"/>
</dbReference>
<dbReference type="GO" id="GO:0016020">
    <property type="term" value="C:membrane"/>
    <property type="evidence" value="ECO:0007669"/>
    <property type="project" value="UniProtKB-SubCell"/>
</dbReference>
<evidence type="ECO:0000256" key="8">
    <source>
        <dbReference type="ARBA" id="ARBA00023316"/>
    </source>
</evidence>
<dbReference type="GO" id="GO:0071555">
    <property type="term" value="P:cell wall organization"/>
    <property type="evidence" value="ECO:0007669"/>
    <property type="project" value="UniProtKB-KW"/>
</dbReference>
<accession>A0A2M7S4S5</accession>
<dbReference type="GO" id="GO:0008360">
    <property type="term" value="P:regulation of cell shape"/>
    <property type="evidence" value="ECO:0007669"/>
    <property type="project" value="UniProtKB-KW"/>
</dbReference>
<keyword evidence="6" id="KW-0573">Peptidoglycan synthesis</keyword>
<evidence type="ECO:0000256" key="3">
    <source>
        <dbReference type="ARBA" id="ARBA00022676"/>
    </source>
</evidence>
<dbReference type="Pfam" id="PF06832">
    <property type="entry name" value="BiPBP_C"/>
    <property type="match status" value="1"/>
</dbReference>
<evidence type="ECO:0000313" key="13">
    <source>
        <dbReference type="Proteomes" id="UP000229307"/>
    </source>
</evidence>
<keyword evidence="3" id="KW-0328">Glycosyltransferase</keyword>
<evidence type="ECO:0000256" key="6">
    <source>
        <dbReference type="ARBA" id="ARBA00022984"/>
    </source>
</evidence>
<evidence type="ECO:0000259" key="11">
    <source>
        <dbReference type="Pfam" id="PF06832"/>
    </source>
</evidence>
<keyword evidence="4" id="KW-0808">Transferase</keyword>
<dbReference type="GO" id="GO:0008955">
    <property type="term" value="F:peptidoglycan glycosyltransferase activity"/>
    <property type="evidence" value="ECO:0007669"/>
    <property type="project" value="UniProtKB-EC"/>
</dbReference>
<dbReference type="InterPro" id="IPR009647">
    <property type="entry name" value="PBP_C"/>
</dbReference>
<reference evidence="13" key="1">
    <citation type="submission" date="2017-09" db="EMBL/GenBank/DDBJ databases">
        <title>Depth-based differentiation of microbial function through sediment-hosted aquifers and enrichment of novel symbionts in the deep terrestrial subsurface.</title>
        <authorList>
            <person name="Probst A.J."/>
            <person name="Ladd B."/>
            <person name="Jarett J.K."/>
            <person name="Geller-Mcgrath D.E."/>
            <person name="Sieber C.M.K."/>
            <person name="Emerson J.B."/>
            <person name="Anantharaman K."/>
            <person name="Thomas B.C."/>
            <person name="Malmstrom R."/>
            <person name="Stieglmeier M."/>
            <person name="Klingl A."/>
            <person name="Woyke T."/>
            <person name="Ryan C.M."/>
            <person name="Banfield J.F."/>
        </authorList>
    </citation>
    <scope>NUCLEOTIDE SEQUENCE [LARGE SCALE GENOMIC DNA]</scope>
</reference>
<evidence type="ECO:0000256" key="7">
    <source>
        <dbReference type="ARBA" id="ARBA00023136"/>
    </source>
</evidence>
<dbReference type="Gene3D" id="3.40.710.10">
    <property type="entry name" value="DD-peptidase/beta-lactamase superfamily"/>
    <property type="match status" value="1"/>
</dbReference>